<sequence length="296" mass="33436">MKQSLSYYLTLLVLQLKGLKKEFSEDPINYEKLRNEDVHHPKASFFKKEKIKSFKVRNTSITEVSTNKSNGKLLLYIHGGAFISGPSQIHWAVIKKISKQTNFTIWMCDYPKAPENKIIEISANIDAVYQASLEKYQAHDITLIGDSVGGTLIACLLQRLILKQNAIPNKIILISPVMDASFSNPQIDKIDKTDPMLSKTGVLSAKKMCAMEVDLKNPIISPLYGNFEHFPKTVLYLAEHDITYPDQQLAVQKLKNANVPMKVIAGKNMPHIWPLLPLMKEATHTLHDLIDEIKAQ</sequence>
<keyword evidence="1" id="KW-0378">Hydrolase</keyword>
<dbReference type="Gene3D" id="3.40.50.1820">
    <property type="entry name" value="alpha/beta hydrolase"/>
    <property type="match status" value="1"/>
</dbReference>
<dbReference type="AlphaFoldDB" id="A0A2W1N4F3"/>
<gene>
    <name evidence="3" type="ORF">DNU06_04860</name>
</gene>
<dbReference type="InterPro" id="IPR013094">
    <property type="entry name" value="AB_hydrolase_3"/>
</dbReference>
<proteinExistence type="predicted"/>
<evidence type="ECO:0000313" key="3">
    <source>
        <dbReference type="EMBL" id="PZE17951.1"/>
    </source>
</evidence>
<dbReference type="PANTHER" id="PTHR48081">
    <property type="entry name" value="AB HYDROLASE SUPERFAMILY PROTEIN C4A8.06C"/>
    <property type="match status" value="1"/>
</dbReference>
<dbReference type="PANTHER" id="PTHR48081:SF8">
    <property type="entry name" value="ALPHA_BETA HYDROLASE FOLD-3 DOMAIN-CONTAINING PROTEIN-RELATED"/>
    <property type="match status" value="1"/>
</dbReference>
<dbReference type="OrthoDB" id="9815425at2"/>
<dbReference type="SUPFAM" id="SSF53474">
    <property type="entry name" value="alpha/beta-Hydrolases"/>
    <property type="match status" value="1"/>
</dbReference>
<dbReference type="InterPro" id="IPR050300">
    <property type="entry name" value="GDXG_lipolytic_enzyme"/>
</dbReference>
<dbReference type="EMBL" id="QKSB01000002">
    <property type="protein sequence ID" value="PZE17951.1"/>
    <property type="molecule type" value="Genomic_DNA"/>
</dbReference>
<evidence type="ECO:0000256" key="1">
    <source>
        <dbReference type="ARBA" id="ARBA00022801"/>
    </source>
</evidence>
<accession>A0A2W1N4F3</accession>
<comment type="caution">
    <text evidence="3">The sequence shown here is derived from an EMBL/GenBank/DDBJ whole genome shotgun (WGS) entry which is preliminary data.</text>
</comment>
<dbReference type="Pfam" id="PF07859">
    <property type="entry name" value="Abhydrolase_3"/>
    <property type="match status" value="1"/>
</dbReference>
<dbReference type="RefSeq" id="WP_111062102.1">
    <property type="nucleotide sequence ID" value="NZ_JBHUCU010000002.1"/>
</dbReference>
<organism evidence="3 4">
    <name type="scientific">Putridiphycobacter roseus</name>
    <dbReference type="NCBI Taxonomy" id="2219161"/>
    <lineage>
        <taxon>Bacteria</taxon>
        <taxon>Pseudomonadati</taxon>
        <taxon>Bacteroidota</taxon>
        <taxon>Flavobacteriia</taxon>
        <taxon>Flavobacteriales</taxon>
        <taxon>Crocinitomicaceae</taxon>
        <taxon>Putridiphycobacter</taxon>
    </lineage>
</organism>
<name>A0A2W1N4F3_9FLAO</name>
<dbReference type="Proteomes" id="UP000249248">
    <property type="component" value="Unassembled WGS sequence"/>
</dbReference>
<feature type="domain" description="Alpha/beta hydrolase fold-3" evidence="2">
    <location>
        <begin position="74"/>
        <end position="273"/>
    </location>
</feature>
<evidence type="ECO:0000313" key="4">
    <source>
        <dbReference type="Proteomes" id="UP000249248"/>
    </source>
</evidence>
<dbReference type="GO" id="GO:0016787">
    <property type="term" value="F:hydrolase activity"/>
    <property type="evidence" value="ECO:0007669"/>
    <property type="project" value="UniProtKB-KW"/>
</dbReference>
<evidence type="ECO:0000259" key="2">
    <source>
        <dbReference type="Pfam" id="PF07859"/>
    </source>
</evidence>
<keyword evidence="4" id="KW-1185">Reference proteome</keyword>
<reference evidence="3 4" key="1">
    <citation type="submission" date="2018-06" db="EMBL/GenBank/DDBJ databases">
        <title>The draft genome sequence of Crocinitomix sp. SM1701.</title>
        <authorList>
            <person name="Zhang X."/>
        </authorList>
    </citation>
    <scope>NUCLEOTIDE SEQUENCE [LARGE SCALE GENOMIC DNA]</scope>
    <source>
        <strain evidence="3 4">SM1701</strain>
    </source>
</reference>
<protein>
    <submittedName>
        <fullName evidence="3">Esterase</fullName>
    </submittedName>
</protein>
<dbReference type="InterPro" id="IPR029058">
    <property type="entry name" value="AB_hydrolase_fold"/>
</dbReference>